<comment type="subunit">
    <text evidence="3">Component of the cytochrome c oxidase (complex IV, CIV), a multisubunit enzyme composed of a catalytic core of 3 subunits and several supernumerary subunits. The complex exists as a monomer or a dimer and forms supercomplexes (SCs) in the inner mitochondrial membrane with ubiquinol-cytochrome c oxidoreductase (cytochrome b-c1 complex, complex III, CIII).</text>
</comment>
<keyword evidence="6" id="KW-1278">Translocase</keyword>
<evidence type="ECO:0000256" key="8">
    <source>
        <dbReference type="ARBA" id="ARBA00023136"/>
    </source>
</evidence>
<proteinExistence type="inferred from homology"/>
<evidence type="ECO:0000256" key="1">
    <source>
        <dbReference type="ARBA" id="ARBA00004141"/>
    </source>
</evidence>
<feature type="transmembrane region" description="Helical" evidence="10">
    <location>
        <begin position="244"/>
        <end position="264"/>
    </location>
</feature>
<feature type="transmembrane region" description="Helical" evidence="10">
    <location>
        <begin position="45"/>
        <end position="62"/>
    </location>
</feature>
<sequence>MLEKFKMKNHPFHLVDSSPWPLVGSLGILTLTSGSVNMFVNTNQVLFFIGFFIILLTMFQWWRDVVRESTYLGFHTSFVLLMIKFGMILFILSEIMFFLSFFWGFFHSSLCPSFEIGLQWPPLGIKVFNPMNIPMLNTMILLSSGMSMTWSHNSLLLNNYDDMIRGLVLTVFLGIYFSLLQLYEYVESSFCISDSVYGSLFFMSTGFHGIHVIIGTLFILIVLFRGLSFHYSSFHHVGFETSSWYWHFVDLVWLFLYLTIYWWGS</sequence>
<feature type="transmembrane region" description="Helical" evidence="10">
    <location>
        <begin position="127"/>
        <end position="151"/>
    </location>
</feature>
<evidence type="ECO:0000313" key="12">
    <source>
        <dbReference type="EMBL" id="WZD61908.1"/>
    </source>
</evidence>
<evidence type="ECO:0000256" key="9">
    <source>
        <dbReference type="RuleBase" id="RU003375"/>
    </source>
</evidence>
<dbReference type="CDD" id="cd01665">
    <property type="entry name" value="Cyt_c_Oxidase_III"/>
    <property type="match status" value="1"/>
</dbReference>
<dbReference type="PANTHER" id="PTHR11403:SF7">
    <property type="entry name" value="CYTOCHROME C OXIDASE SUBUNIT 3"/>
    <property type="match status" value="1"/>
</dbReference>
<dbReference type="Pfam" id="PF00510">
    <property type="entry name" value="COX3"/>
    <property type="match status" value="1"/>
</dbReference>
<dbReference type="PANTHER" id="PTHR11403">
    <property type="entry name" value="CYTOCHROME C OXIDASE SUBUNIT III"/>
    <property type="match status" value="1"/>
</dbReference>
<dbReference type="AlphaFoldDB" id="A0AB38ZH98"/>
<evidence type="ECO:0000259" key="11">
    <source>
        <dbReference type="PROSITE" id="PS50253"/>
    </source>
</evidence>
<dbReference type="EMBL" id="MZ853173">
    <property type="protein sequence ID" value="WZD61908.1"/>
    <property type="molecule type" value="Genomic_DNA"/>
</dbReference>
<dbReference type="InterPro" id="IPR035973">
    <property type="entry name" value="Cyt_c_oxidase_su3-like_sf"/>
</dbReference>
<comment type="similarity">
    <text evidence="2 9">Belongs to the cytochrome c oxidase subunit 3 family.</text>
</comment>
<dbReference type="Gene3D" id="1.10.287.70">
    <property type="match status" value="1"/>
</dbReference>
<comment type="function">
    <text evidence="9">Component of the cytochrome c oxidase, the last enzyme in the mitochondrial electron transport chain which drives oxidative phosphorylation. The respiratory chain contains 3 multisubunit complexes succinate dehydrogenase (complex II, CII), ubiquinol-cytochrome c oxidoreductase (cytochrome b-c1 complex, complex III, CIII) and cytochrome c oxidase (complex IV, CIV), that cooperate to transfer electrons derived from NADH and succinate to molecular oxygen, creating an electrochemical gradient over the inner membrane that drives transmembrane transport and the ATP synthase. Cytochrome c oxidase is the component of the respiratory chain that catalyzes the reduction of oxygen to water. Electrons originating from reduced cytochrome c in the intermembrane space (IMS) are transferred via the dinuclear copper A center (CU(A)) of subunit 2 and heme A of subunit 1 to the active site in subunit 1, a binuclear center (BNC) formed by heme A3 and copper B (CU(B)). The BNC reduces molecular oxygen to 2 water molecules using 4 electrons from cytochrome c in the IMS and 4 protons from the mitochondrial matrix.</text>
</comment>
<evidence type="ECO:0000256" key="7">
    <source>
        <dbReference type="ARBA" id="ARBA00022989"/>
    </source>
</evidence>
<dbReference type="GO" id="GO:0006123">
    <property type="term" value="P:mitochondrial electron transport, cytochrome c to oxygen"/>
    <property type="evidence" value="ECO:0007669"/>
    <property type="project" value="UniProtKB-ARBA"/>
</dbReference>
<dbReference type="GO" id="GO:0004129">
    <property type="term" value="F:cytochrome-c oxidase activity"/>
    <property type="evidence" value="ECO:0007669"/>
    <property type="project" value="InterPro"/>
</dbReference>
<keyword evidence="7 10" id="KW-1133">Transmembrane helix</keyword>
<feature type="transmembrane region" description="Helical" evidence="10">
    <location>
        <begin position="163"/>
        <end position="183"/>
    </location>
</feature>
<keyword evidence="9 12" id="KW-0496">Mitochondrion</keyword>
<dbReference type="FunFam" id="1.10.287.70:FF:000082">
    <property type="entry name" value="Cytochrome c oxidase subunit 3"/>
    <property type="match status" value="1"/>
</dbReference>
<dbReference type="GO" id="GO:0045277">
    <property type="term" value="C:respiratory chain complex IV"/>
    <property type="evidence" value="ECO:0007669"/>
    <property type="project" value="UniProtKB-ARBA"/>
</dbReference>
<protein>
    <recommendedName>
        <fullName evidence="4 9">Cytochrome c oxidase subunit 3</fullName>
    </recommendedName>
</protein>
<dbReference type="InterPro" id="IPR000298">
    <property type="entry name" value="Cyt_c_oxidase-like_su3"/>
</dbReference>
<dbReference type="GO" id="GO:0031967">
    <property type="term" value="C:organelle envelope"/>
    <property type="evidence" value="ECO:0007669"/>
    <property type="project" value="UniProtKB-ARBA"/>
</dbReference>
<evidence type="ECO:0000256" key="4">
    <source>
        <dbReference type="ARBA" id="ARBA00015944"/>
    </source>
</evidence>
<organism evidence="12">
    <name type="scientific">Cicadellidae gen. 1 sp. 2 XYW-2023a</name>
    <dbReference type="NCBI Taxonomy" id="3078490"/>
    <lineage>
        <taxon>Eukaryota</taxon>
        <taxon>Metazoa</taxon>
        <taxon>Ecdysozoa</taxon>
        <taxon>Arthropoda</taxon>
        <taxon>Hexapoda</taxon>
        <taxon>Insecta</taxon>
        <taxon>Pterygota</taxon>
        <taxon>Neoptera</taxon>
        <taxon>Paraneoptera</taxon>
        <taxon>Hemiptera</taxon>
        <taxon>Auchenorrhyncha</taxon>
        <taxon>Membracoidea</taxon>
        <taxon>Cicadellidae</taxon>
    </lineage>
</organism>
<evidence type="ECO:0000256" key="10">
    <source>
        <dbReference type="SAM" id="Phobius"/>
    </source>
</evidence>
<comment type="subcellular location">
    <subcellularLocation>
        <location evidence="1">Membrane</location>
        <topology evidence="1">Multi-pass membrane protein</topology>
    </subcellularLocation>
</comment>
<reference evidence="12" key="1">
    <citation type="submission" date="2021-08" db="EMBL/GenBank/DDBJ databases">
        <authorList>
            <person name="Wang X."/>
            <person name="Dai R."/>
        </authorList>
    </citation>
    <scope>NUCLEOTIDE SEQUENCE</scope>
</reference>
<dbReference type="PROSITE" id="PS50253">
    <property type="entry name" value="COX3"/>
    <property type="match status" value="1"/>
</dbReference>
<keyword evidence="5 9" id="KW-0812">Transmembrane</keyword>
<feature type="domain" description="Heme-copper oxidase subunit III family profile" evidence="11">
    <location>
        <begin position="8"/>
        <end position="265"/>
    </location>
</feature>
<dbReference type="FunFam" id="1.20.120.80:FF:000002">
    <property type="entry name" value="Cytochrome c oxidase subunit 3"/>
    <property type="match status" value="1"/>
</dbReference>
<dbReference type="GO" id="GO:0031090">
    <property type="term" value="C:organelle membrane"/>
    <property type="evidence" value="ECO:0007669"/>
    <property type="project" value="UniProtKB-ARBA"/>
</dbReference>
<feature type="transmembrane region" description="Helical" evidence="10">
    <location>
        <begin position="195"/>
        <end position="224"/>
    </location>
</feature>
<keyword evidence="8 10" id="KW-0472">Membrane</keyword>
<dbReference type="SUPFAM" id="SSF81452">
    <property type="entry name" value="Cytochrome c oxidase subunit III-like"/>
    <property type="match status" value="1"/>
</dbReference>
<dbReference type="InterPro" id="IPR024791">
    <property type="entry name" value="Cyt_c/ubiquinol_Oxase_su3"/>
</dbReference>
<evidence type="ECO:0000256" key="2">
    <source>
        <dbReference type="ARBA" id="ARBA00010581"/>
    </source>
</evidence>
<gene>
    <name evidence="12" type="primary">COX3</name>
</gene>
<dbReference type="InterPro" id="IPR013833">
    <property type="entry name" value="Cyt_c_oxidase_su3_a-hlx"/>
</dbReference>
<evidence type="ECO:0000256" key="3">
    <source>
        <dbReference type="ARBA" id="ARBA00011164"/>
    </source>
</evidence>
<dbReference type="GO" id="GO:0005739">
    <property type="term" value="C:mitochondrion"/>
    <property type="evidence" value="ECO:0007669"/>
    <property type="project" value="TreeGrafter"/>
</dbReference>
<dbReference type="Gene3D" id="1.20.120.80">
    <property type="entry name" value="Cytochrome c oxidase, subunit III, four-helix bundle"/>
    <property type="match status" value="1"/>
</dbReference>
<feature type="transmembrane region" description="Helical" evidence="10">
    <location>
        <begin position="82"/>
        <end position="106"/>
    </location>
</feature>
<dbReference type="InterPro" id="IPR033945">
    <property type="entry name" value="Cyt_c_oxase_su3_dom"/>
</dbReference>
<evidence type="ECO:0000256" key="6">
    <source>
        <dbReference type="ARBA" id="ARBA00022967"/>
    </source>
</evidence>
<name>A0AB38ZH98_9HEMI</name>
<geneLocation type="mitochondrion" evidence="12"/>
<accession>A0AB38ZH98</accession>
<evidence type="ECO:0000256" key="5">
    <source>
        <dbReference type="ARBA" id="ARBA00022692"/>
    </source>
</evidence>